<keyword evidence="1" id="KW-0812">Transmembrane</keyword>
<feature type="transmembrane region" description="Helical" evidence="1">
    <location>
        <begin position="307"/>
        <end position="329"/>
    </location>
</feature>
<feature type="transmembrane region" description="Helical" evidence="1">
    <location>
        <begin position="277"/>
        <end position="295"/>
    </location>
</feature>
<name>A0A5J4R7C6_9ZZZZ</name>
<comment type="caution">
    <text evidence="2">The sequence shown here is derived from an EMBL/GenBank/DDBJ whole genome shotgun (WGS) entry which is preliminary data.</text>
</comment>
<accession>A0A5J4R7C6</accession>
<feature type="transmembrane region" description="Helical" evidence="1">
    <location>
        <begin position="252"/>
        <end position="271"/>
    </location>
</feature>
<sequence>MNTSTSFKQDIDTLALLNNSKQSPSVMPDTLNTNLFHDTISQIQDTDVIALQNIHSRIPQGDTVVINLNDVVASKQSTDTTNLFRNNTDFLLTDGVQLLSPQTSKEVVSIREKGMVILHTSRTENGMITFLLACFFLLAFLLNRSKRFLLQQFKDFITHHRERVSIFFTSGLIDIRYSLLLILQTCLFVGFCIFYYFECKLPILAEHFSFLSLTGIYMCVCLAYLIFKWIVYFCLGQVFFDRTKIRLWMESYSILVYSLGFVLFPVILLLVYLDLSIVYIIIVGLLLIVTIKLLMFYKWIKLFSINVYNLLLLFLYFCAIEIVPLFLFYEGLTQLNNALLINS</sequence>
<dbReference type="InterPro" id="IPR025367">
    <property type="entry name" value="DUF4271"/>
</dbReference>
<reference evidence="2" key="1">
    <citation type="submission" date="2019-03" db="EMBL/GenBank/DDBJ databases">
        <title>Single cell metagenomics reveals metabolic interactions within the superorganism composed of flagellate Streblomastix strix and complex community of Bacteroidetes bacteria on its surface.</title>
        <authorList>
            <person name="Treitli S.C."/>
            <person name="Kolisko M."/>
            <person name="Husnik F."/>
            <person name="Keeling P."/>
            <person name="Hampl V."/>
        </authorList>
    </citation>
    <scope>NUCLEOTIDE SEQUENCE</scope>
    <source>
        <strain evidence="2">STM</strain>
    </source>
</reference>
<evidence type="ECO:0000313" key="2">
    <source>
        <dbReference type="EMBL" id="KAA6329505.1"/>
    </source>
</evidence>
<dbReference type="Pfam" id="PF14093">
    <property type="entry name" value="DUF4271"/>
    <property type="match status" value="1"/>
</dbReference>
<dbReference type="EMBL" id="SNRY01001638">
    <property type="protein sequence ID" value="KAA6329505.1"/>
    <property type="molecule type" value="Genomic_DNA"/>
</dbReference>
<keyword evidence="1" id="KW-1133">Transmembrane helix</keyword>
<proteinExistence type="predicted"/>
<gene>
    <name evidence="2" type="ORF">EZS27_021697</name>
</gene>
<evidence type="ECO:0000256" key="1">
    <source>
        <dbReference type="SAM" id="Phobius"/>
    </source>
</evidence>
<keyword evidence="1" id="KW-0472">Membrane</keyword>
<feature type="transmembrane region" description="Helical" evidence="1">
    <location>
        <begin position="126"/>
        <end position="143"/>
    </location>
</feature>
<feature type="transmembrane region" description="Helical" evidence="1">
    <location>
        <begin position="209"/>
        <end position="240"/>
    </location>
</feature>
<feature type="transmembrane region" description="Helical" evidence="1">
    <location>
        <begin position="164"/>
        <end position="197"/>
    </location>
</feature>
<evidence type="ECO:0008006" key="3">
    <source>
        <dbReference type="Google" id="ProtNLM"/>
    </source>
</evidence>
<organism evidence="2">
    <name type="scientific">termite gut metagenome</name>
    <dbReference type="NCBI Taxonomy" id="433724"/>
    <lineage>
        <taxon>unclassified sequences</taxon>
        <taxon>metagenomes</taxon>
        <taxon>organismal metagenomes</taxon>
    </lineage>
</organism>
<dbReference type="AlphaFoldDB" id="A0A5J4R7C6"/>
<protein>
    <recommendedName>
        <fullName evidence="3">DUF4271 domain-containing protein</fullName>
    </recommendedName>
</protein>